<protein>
    <submittedName>
        <fullName evidence="1">Uncharacterized protein</fullName>
    </submittedName>
</protein>
<sequence>MISEQMWSGMILLGLVGIALPTAFRAVEARLPRWYTGLPTAQRGR</sequence>
<comment type="caution">
    <text evidence="1">The sequence shown here is derived from an EMBL/GenBank/DDBJ whole genome shotgun (WGS) entry which is preliminary data.</text>
</comment>
<dbReference type="EMBL" id="JBFARM010000001">
    <property type="protein sequence ID" value="MEV4284301.1"/>
    <property type="molecule type" value="Genomic_DNA"/>
</dbReference>
<keyword evidence="2" id="KW-1185">Reference proteome</keyword>
<reference evidence="1 2" key="1">
    <citation type="submission" date="2024-06" db="EMBL/GenBank/DDBJ databases">
        <title>The Natural Products Discovery Center: Release of the First 8490 Sequenced Strains for Exploring Actinobacteria Biosynthetic Diversity.</title>
        <authorList>
            <person name="Kalkreuter E."/>
            <person name="Kautsar S.A."/>
            <person name="Yang D."/>
            <person name="Bader C.D."/>
            <person name="Teijaro C.N."/>
            <person name="Fluegel L."/>
            <person name="Davis C.M."/>
            <person name="Simpson J.R."/>
            <person name="Lauterbach L."/>
            <person name="Steele A.D."/>
            <person name="Gui C."/>
            <person name="Meng S."/>
            <person name="Li G."/>
            <person name="Viehrig K."/>
            <person name="Ye F."/>
            <person name="Su P."/>
            <person name="Kiefer A.F."/>
            <person name="Nichols A."/>
            <person name="Cepeda A.J."/>
            <person name="Yan W."/>
            <person name="Fan B."/>
            <person name="Jiang Y."/>
            <person name="Adhikari A."/>
            <person name="Zheng C.-J."/>
            <person name="Schuster L."/>
            <person name="Cowan T.M."/>
            <person name="Smanski M.J."/>
            <person name="Chevrette M.G."/>
            <person name="De Carvalho L.P.S."/>
            <person name="Shen B."/>
        </authorList>
    </citation>
    <scope>NUCLEOTIDE SEQUENCE [LARGE SCALE GENOMIC DNA]</scope>
    <source>
        <strain evidence="1 2">NPDC049574</strain>
    </source>
</reference>
<evidence type="ECO:0000313" key="2">
    <source>
        <dbReference type="Proteomes" id="UP001552427"/>
    </source>
</evidence>
<accession>A0ABV3GVK9</accession>
<evidence type="ECO:0000313" key="1">
    <source>
        <dbReference type="EMBL" id="MEV4284301.1"/>
    </source>
</evidence>
<proteinExistence type="predicted"/>
<dbReference type="Proteomes" id="UP001552427">
    <property type="component" value="Unassembled WGS sequence"/>
</dbReference>
<gene>
    <name evidence="1" type="ORF">AB0K40_02225</name>
</gene>
<dbReference type="RefSeq" id="WP_364444627.1">
    <property type="nucleotide sequence ID" value="NZ_JBFARM010000001.1"/>
</dbReference>
<name>A0ABV3GVK9_9ACTN</name>
<organism evidence="1 2">
    <name type="scientific">Nonomuraea bangladeshensis</name>
    <dbReference type="NCBI Taxonomy" id="404385"/>
    <lineage>
        <taxon>Bacteria</taxon>
        <taxon>Bacillati</taxon>
        <taxon>Actinomycetota</taxon>
        <taxon>Actinomycetes</taxon>
        <taxon>Streptosporangiales</taxon>
        <taxon>Streptosporangiaceae</taxon>
        <taxon>Nonomuraea</taxon>
    </lineage>
</organism>